<evidence type="ECO:0000256" key="2">
    <source>
        <dbReference type="ARBA" id="ARBA00022741"/>
    </source>
</evidence>
<dbReference type="EMBL" id="BDQV01000132">
    <property type="protein sequence ID" value="GAY56132.1"/>
    <property type="molecule type" value="Genomic_DNA"/>
</dbReference>
<feature type="compositionally biased region" description="Pro residues" evidence="4">
    <location>
        <begin position="250"/>
        <end position="288"/>
    </location>
</feature>
<feature type="compositionally biased region" description="Polar residues" evidence="4">
    <location>
        <begin position="344"/>
        <end position="379"/>
    </location>
</feature>
<dbReference type="Proteomes" id="UP000236630">
    <property type="component" value="Unassembled WGS sequence"/>
</dbReference>
<feature type="domain" description="Serine-threonine/tyrosine-protein kinase catalytic" evidence="7">
    <location>
        <begin position="921"/>
        <end position="1026"/>
    </location>
</feature>
<evidence type="ECO:0000313" key="10">
    <source>
        <dbReference type="Proteomes" id="UP000236630"/>
    </source>
</evidence>
<keyword evidence="2" id="KW-0547">Nucleotide-binding</keyword>
<feature type="compositionally biased region" description="Polar residues" evidence="4">
    <location>
        <begin position="206"/>
        <end position="228"/>
    </location>
</feature>
<evidence type="ECO:0000256" key="6">
    <source>
        <dbReference type="SAM" id="SignalP"/>
    </source>
</evidence>
<evidence type="ECO:0000256" key="1">
    <source>
        <dbReference type="ARBA" id="ARBA00022527"/>
    </source>
</evidence>
<name>A0A2H5PUV8_CITUN</name>
<evidence type="ECO:0000259" key="7">
    <source>
        <dbReference type="Pfam" id="PF07714"/>
    </source>
</evidence>
<keyword evidence="5" id="KW-0812">Transmembrane</keyword>
<dbReference type="GO" id="GO:0004674">
    <property type="term" value="F:protein serine/threonine kinase activity"/>
    <property type="evidence" value="ECO:0007669"/>
    <property type="project" value="UniProtKB-KW"/>
</dbReference>
<dbReference type="STRING" id="55188.A0A2H5PUV8"/>
<dbReference type="AlphaFoldDB" id="A0A2H5PUV8"/>
<feature type="transmembrane region" description="Helical" evidence="5">
    <location>
        <begin position="708"/>
        <end position="729"/>
    </location>
</feature>
<sequence>MGLVMPVILQLVKLCVIGFAFTVQGSAGYGIPPSPAIIGGHFLLPRLPVTFTLKPHLLGGHAPSPIELPTHSAPPPVNIPSFSPSTPAVSVPFDMAPPPSLIPTNPVASPPSITAPPPVNMAPPPSLIPTTPVASPPPITAPPLVNVLPAPSLIPTTPLASPLSSKAFPPASPPSNAARPPASHPSNTARPPASHPSRTAPPPASHPSNTALPSKTAPSPASHPSNTALPPASLPSKTAPPPASHLSNTAPPPASHPYKTSPPPASHPSKTAPPPASHPSNTAPPPASHPSNTALPPASHPSNTAPPPASHPSKTAPPPASHPSNTALPPASHPSNPAIPPASHPSNTAIPPASHPSNTAPPHASHPSNTALTPASHPSNIAPPPLFVPVLPSALPGKAPVSQSPISLPDAPAATPRGNFHRHSPAIHPSMPGPLPPVAQKRNASNREAPIAEPIAPGPFPPGNSRQKSPVARPIIPGGTPTASPDPDVPPSTPPLSVDGKRVGKPVAEPSYDIPIPPPVNHSPSKAPSTHKYMRHSNHSPLPPFSSPKPPQNNGNDTPVSSPLASFPKHRDVRNKIASSPAPSYFISPTTSIHQGPVVPPSFIPTSRKRHYGPPPLNSVSPSHSPLPTPVSRVPTSPSPSPTSASGQTELPLLPPKSSPSEPIRAFPPPPPNADCSTTICTEPYTNTPPGSPCGCVWPMQVGLRLSVALYTFFPLVSELAGEIAAGVFMKQSQVRIIGANAAEQPDKTVVLTDLVPLGEKFDNTTAFLTYQRFWHKQVVIKSSYFGDYEVLYVRYPGLPPSPPSASSSIGIIDDGPYSGNNGRATKPEGVDVPKRRQKYGLSGGMIAIVVLSAFVAVVLCSAAAWVLLFKYKSHACQAEEVPQSLQTSHVKPSGAAGLMVGSGLDSASLSFGSSIATYTGYVAPEYAMTGHLLVKSDVYSYGVVILELLSGRKPVDMTQPPGQENLVAWARPLLTSREGLERIIDPSLGNDVPFDSVAKVAAIASMCVQPEVQHRPFMGEVVQALKLVCNECDEAKEVGSASSSQDDMSIDLDSKVSTGSGQLPDPLQRHYSVPNYDLGLDTGRRLSLSYLFSSSARSGKEESELFRRYSSSGPLRTGPAARNWTASKLDGTADLFMHESKVETGLTLINVKLMTRAGLKRQLSWLSCGNNNSDDLSHGQSAMY</sequence>
<dbReference type="PANTHER" id="PTHR47989">
    <property type="entry name" value="OS01G0750732 PROTEIN"/>
    <property type="match status" value="1"/>
</dbReference>
<evidence type="ECO:0000256" key="5">
    <source>
        <dbReference type="SAM" id="Phobius"/>
    </source>
</evidence>
<accession>A0A2H5PUV8</accession>
<keyword evidence="6" id="KW-0732">Signal</keyword>
<keyword evidence="5" id="KW-1133">Transmembrane helix</keyword>
<feature type="region of interest" description="Disordered" evidence="4">
    <location>
        <begin position="161"/>
        <end position="671"/>
    </location>
</feature>
<protein>
    <submittedName>
        <fullName evidence="9">Uncharacterized protein</fullName>
    </submittedName>
</protein>
<feature type="transmembrane region" description="Helical" evidence="5">
    <location>
        <begin position="845"/>
        <end position="869"/>
    </location>
</feature>
<feature type="region of interest" description="Disordered" evidence="4">
    <location>
        <begin position="102"/>
        <end position="134"/>
    </location>
</feature>
<feature type="compositionally biased region" description="Polar residues" evidence="4">
    <location>
        <begin position="552"/>
        <end position="564"/>
    </location>
</feature>
<feature type="compositionally biased region" description="Pro residues" evidence="4">
    <location>
        <begin position="541"/>
        <end position="551"/>
    </location>
</feature>
<evidence type="ECO:0000256" key="4">
    <source>
        <dbReference type="SAM" id="MobiDB-lite"/>
    </source>
</evidence>
<organism evidence="9 10">
    <name type="scientific">Citrus unshiu</name>
    <name type="common">Satsuma mandarin</name>
    <name type="synonym">Citrus nobilis var. unshiu</name>
    <dbReference type="NCBI Taxonomy" id="55188"/>
    <lineage>
        <taxon>Eukaryota</taxon>
        <taxon>Viridiplantae</taxon>
        <taxon>Streptophyta</taxon>
        <taxon>Embryophyta</taxon>
        <taxon>Tracheophyta</taxon>
        <taxon>Spermatophyta</taxon>
        <taxon>Magnoliopsida</taxon>
        <taxon>eudicotyledons</taxon>
        <taxon>Gunneridae</taxon>
        <taxon>Pentapetalae</taxon>
        <taxon>rosids</taxon>
        <taxon>malvids</taxon>
        <taxon>Sapindales</taxon>
        <taxon>Rutaceae</taxon>
        <taxon>Aurantioideae</taxon>
        <taxon>Citrus</taxon>
    </lineage>
</organism>
<dbReference type="InterPro" id="IPR057597">
    <property type="entry name" value="ALE2_N"/>
</dbReference>
<keyword evidence="3" id="KW-0067">ATP-binding</keyword>
<reference evidence="9 10" key="1">
    <citation type="journal article" date="2017" name="Front. Genet.">
        <title>Draft sequencing of the heterozygous diploid genome of Satsuma (Citrus unshiu Marc.) using a hybrid assembly approach.</title>
        <authorList>
            <person name="Shimizu T."/>
            <person name="Tanizawa Y."/>
            <person name="Mochizuki T."/>
            <person name="Nagasaki H."/>
            <person name="Yoshioka T."/>
            <person name="Toyoda A."/>
            <person name="Fujiyama A."/>
            <person name="Kaminuma E."/>
            <person name="Nakamura Y."/>
        </authorList>
    </citation>
    <scope>NUCLEOTIDE SEQUENCE [LARGE SCALE GENOMIC DNA]</scope>
    <source>
        <strain evidence="10">cv. Miyagawa wase</strain>
    </source>
</reference>
<keyword evidence="1" id="KW-0723">Serine/threonine-protein kinase</keyword>
<feature type="domain" description="Receptor-like PK ALE2 N-terminal" evidence="8">
    <location>
        <begin position="682"/>
        <end position="800"/>
    </location>
</feature>
<keyword evidence="5" id="KW-0472">Membrane</keyword>
<keyword evidence="1" id="KW-0808">Transferase</keyword>
<comment type="caution">
    <text evidence="9">The sequence shown here is derived from an EMBL/GenBank/DDBJ whole genome shotgun (WGS) entry which is preliminary data.</text>
</comment>
<dbReference type="InterPro" id="IPR011009">
    <property type="entry name" value="Kinase-like_dom_sf"/>
</dbReference>
<dbReference type="PANTHER" id="PTHR47989:SF9">
    <property type="entry name" value="PROTEIN KINASE SUPERFAMILY PROTEIN"/>
    <property type="match status" value="1"/>
</dbReference>
<proteinExistence type="predicted"/>
<keyword evidence="1" id="KW-0418">Kinase</keyword>
<keyword evidence="10" id="KW-1185">Reference proteome</keyword>
<feature type="compositionally biased region" description="Low complexity" evidence="4">
    <location>
        <begin position="161"/>
        <end position="186"/>
    </location>
</feature>
<dbReference type="Gene3D" id="1.10.510.10">
    <property type="entry name" value="Transferase(Phosphotransferase) domain 1"/>
    <property type="match status" value="1"/>
</dbReference>
<dbReference type="SUPFAM" id="SSF56112">
    <property type="entry name" value="Protein kinase-like (PK-like)"/>
    <property type="match status" value="1"/>
</dbReference>
<evidence type="ECO:0000259" key="8">
    <source>
        <dbReference type="Pfam" id="PF23180"/>
    </source>
</evidence>
<feature type="compositionally biased region" description="Polar residues" evidence="4">
    <location>
        <begin position="577"/>
        <end position="594"/>
    </location>
</feature>
<dbReference type="Pfam" id="PF23180">
    <property type="entry name" value="ALE2_N"/>
    <property type="match status" value="1"/>
</dbReference>
<feature type="compositionally biased region" description="Low complexity" evidence="4">
    <location>
        <begin position="630"/>
        <end position="652"/>
    </location>
</feature>
<feature type="chain" id="PRO_5014110673" evidence="6">
    <location>
        <begin position="21"/>
        <end position="1185"/>
    </location>
</feature>
<evidence type="ECO:0000256" key="3">
    <source>
        <dbReference type="ARBA" id="ARBA00022840"/>
    </source>
</evidence>
<feature type="compositionally biased region" description="Pro residues" evidence="4">
    <location>
        <begin position="304"/>
        <end position="321"/>
    </location>
</feature>
<feature type="compositionally biased region" description="Pro residues" evidence="4">
    <location>
        <begin position="113"/>
        <end position="127"/>
    </location>
</feature>
<dbReference type="InterPro" id="IPR001245">
    <property type="entry name" value="Ser-Thr/Tyr_kinase_cat_dom"/>
</dbReference>
<feature type="signal peptide" evidence="6">
    <location>
        <begin position="1"/>
        <end position="20"/>
    </location>
</feature>
<evidence type="ECO:0000313" key="9">
    <source>
        <dbReference type="EMBL" id="GAY56132.1"/>
    </source>
</evidence>
<dbReference type="Pfam" id="PF07714">
    <property type="entry name" value="PK_Tyr_Ser-Thr"/>
    <property type="match status" value="1"/>
</dbReference>
<gene>
    <name evidence="9" type="ORF">CUMW_169500</name>
</gene>
<dbReference type="GO" id="GO:0005524">
    <property type="term" value="F:ATP binding"/>
    <property type="evidence" value="ECO:0007669"/>
    <property type="project" value="UniProtKB-KW"/>
</dbReference>